<sequence length="364" mass="40029">MISSQPLVIGWIECATAGTILLIATKTILGRLGQPVDRVNFIVMSLVVSTFVPLLVCFASLPGWHLGLFSTDQELLAATKVASTTDVAIPPQVSVPRTTARRPTEQLEETISPQPLSEVNEIARIAAPPDSLTSNRLDVWLITATILLMSHGLAISYFIFEWIVGAIRLRKLCRNAPSPGSSVLDIWTQISGDLGDSVRLHVTPQITAPMVFGWRQYLLWYQPLFWILRRELRICQDLVADDRAAGVTGDPLDRIEYSELLLSIAKNTSSPNIAGAIGFYDRPSQLSRRIKMLLNSEQSLRERSPRVFLLLSGLFMLIASLLVGTVRLSTARADEGVFNKPAAIQNDDATRSAALTSKPLMKGK</sequence>
<feature type="transmembrane region" description="Helical" evidence="1">
    <location>
        <begin position="139"/>
        <end position="164"/>
    </location>
</feature>
<dbReference type="PANTHER" id="PTHR34978">
    <property type="entry name" value="POSSIBLE SENSOR-TRANSDUCER PROTEIN BLAR"/>
    <property type="match status" value="1"/>
</dbReference>
<dbReference type="AlphaFoldDB" id="A0A5C6EAY3"/>
<organism evidence="2 3">
    <name type="scientific">Novipirellula aureliae</name>
    <dbReference type="NCBI Taxonomy" id="2527966"/>
    <lineage>
        <taxon>Bacteria</taxon>
        <taxon>Pseudomonadati</taxon>
        <taxon>Planctomycetota</taxon>
        <taxon>Planctomycetia</taxon>
        <taxon>Pirellulales</taxon>
        <taxon>Pirellulaceae</taxon>
        <taxon>Novipirellula</taxon>
    </lineage>
</organism>
<proteinExistence type="predicted"/>
<evidence type="ECO:0000256" key="1">
    <source>
        <dbReference type="SAM" id="Phobius"/>
    </source>
</evidence>
<reference evidence="2 3" key="1">
    <citation type="submission" date="2019-02" db="EMBL/GenBank/DDBJ databases">
        <title>Deep-cultivation of Planctomycetes and their phenomic and genomic characterization uncovers novel biology.</title>
        <authorList>
            <person name="Wiegand S."/>
            <person name="Jogler M."/>
            <person name="Boedeker C."/>
            <person name="Pinto D."/>
            <person name="Vollmers J."/>
            <person name="Rivas-Marin E."/>
            <person name="Kohn T."/>
            <person name="Peeters S.H."/>
            <person name="Heuer A."/>
            <person name="Rast P."/>
            <person name="Oberbeckmann S."/>
            <person name="Bunk B."/>
            <person name="Jeske O."/>
            <person name="Meyerdierks A."/>
            <person name="Storesund J.E."/>
            <person name="Kallscheuer N."/>
            <person name="Luecker S."/>
            <person name="Lage O.M."/>
            <person name="Pohl T."/>
            <person name="Merkel B.J."/>
            <person name="Hornburger P."/>
            <person name="Mueller R.-W."/>
            <person name="Bruemmer F."/>
            <person name="Labrenz M."/>
            <person name="Spormann A.M."/>
            <person name="Op Den Camp H."/>
            <person name="Overmann J."/>
            <person name="Amann R."/>
            <person name="Jetten M.S.M."/>
            <person name="Mascher T."/>
            <person name="Medema M.H."/>
            <person name="Devos D.P."/>
            <person name="Kaster A.-K."/>
            <person name="Ovreas L."/>
            <person name="Rohde M."/>
            <person name="Galperin M.Y."/>
            <person name="Jogler C."/>
        </authorList>
    </citation>
    <scope>NUCLEOTIDE SEQUENCE [LARGE SCALE GENOMIC DNA]</scope>
    <source>
        <strain evidence="2 3">Q31b</strain>
    </source>
</reference>
<feature type="transmembrane region" description="Helical" evidence="1">
    <location>
        <begin position="41"/>
        <end position="61"/>
    </location>
</feature>
<dbReference type="InterPro" id="IPR052173">
    <property type="entry name" value="Beta-lactam_resp_regulator"/>
</dbReference>
<keyword evidence="3" id="KW-1185">Reference proteome</keyword>
<keyword evidence="1" id="KW-0472">Membrane</keyword>
<comment type="caution">
    <text evidence="2">The sequence shown here is derived from an EMBL/GenBank/DDBJ whole genome shotgun (WGS) entry which is preliminary data.</text>
</comment>
<evidence type="ECO:0000313" key="2">
    <source>
        <dbReference type="EMBL" id="TWU45654.1"/>
    </source>
</evidence>
<feature type="transmembrane region" description="Helical" evidence="1">
    <location>
        <begin position="307"/>
        <end position="328"/>
    </location>
</feature>
<keyword evidence="1" id="KW-0812">Transmembrane</keyword>
<dbReference type="CDD" id="cd07341">
    <property type="entry name" value="M56_BlaR1_MecR1_like"/>
    <property type="match status" value="1"/>
</dbReference>
<protein>
    <submittedName>
        <fullName evidence="2">BlaR1 peptidase M56</fullName>
    </submittedName>
</protein>
<dbReference type="EMBL" id="SJPY01000001">
    <property type="protein sequence ID" value="TWU45654.1"/>
    <property type="molecule type" value="Genomic_DNA"/>
</dbReference>
<dbReference type="RefSeq" id="WP_146598317.1">
    <property type="nucleotide sequence ID" value="NZ_SJPY01000001.1"/>
</dbReference>
<name>A0A5C6EAY3_9BACT</name>
<dbReference type="OrthoDB" id="279966at2"/>
<dbReference type="PANTHER" id="PTHR34978:SF3">
    <property type="entry name" value="SLR0241 PROTEIN"/>
    <property type="match status" value="1"/>
</dbReference>
<feature type="transmembrane region" description="Helical" evidence="1">
    <location>
        <begin position="6"/>
        <end position="29"/>
    </location>
</feature>
<accession>A0A5C6EAY3</accession>
<dbReference type="Proteomes" id="UP000315471">
    <property type="component" value="Unassembled WGS sequence"/>
</dbReference>
<keyword evidence="1" id="KW-1133">Transmembrane helix</keyword>
<gene>
    <name evidence="2" type="ORF">Q31b_08300</name>
</gene>
<evidence type="ECO:0000313" key="3">
    <source>
        <dbReference type="Proteomes" id="UP000315471"/>
    </source>
</evidence>